<dbReference type="AlphaFoldDB" id="A0A533QFE4"/>
<dbReference type="Proteomes" id="UP000319783">
    <property type="component" value="Unassembled WGS sequence"/>
</dbReference>
<evidence type="ECO:0000313" key="2">
    <source>
        <dbReference type="Proteomes" id="UP000319783"/>
    </source>
</evidence>
<proteinExistence type="predicted"/>
<dbReference type="EMBL" id="SULG01000002">
    <property type="protein sequence ID" value="TLD43497.1"/>
    <property type="molecule type" value="Genomic_DNA"/>
</dbReference>
<name>A0A533QFE4_9BACT</name>
<accession>A0A533QFE4</accession>
<gene>
    <name evidence="1" type="ORF">JETT_0128</name>
</gene>
<sequence>MPVNSFILKIIRRKHPLSTDSHMRPVIPPESFLSKSYFIAGIIQI</sequence>
<organism evidence="1 2">
    <name type="scientific">Candidatus Jettenia ecosi</name>
    <dbReference type="NCBI Taxonomy" id="2494326"/>
    <lineage>
        <taxon>Bacteria</taxon>
        <taxon>Pseudomonadati</taxon>
        <taxon>Planctomycetota</taxon>
        <taxon>Candidatus Brocadiia</taxon>
        <taxon>Candidatus Brocadiales</taxon>
        <taxon>Candidatus Brocadiaceae</taxon>
        <taxon>Candidatus Jettenia</taxon>
    </lineage>
</organism>
<protein>
    <submittedName>
        <fullName evidence="1">Uncharacterized protein</fullName>
    </submittedName>
</protein>
<reference evidence="1 2" key="1">
    <citation type="submission" date="2019-04" db="EMBL/GenBank/DDBJ databases">
        <title>Genome of a novel bacterium Candidatus Jettenia ecosi reconstructed from metagenome of an anammox bioreactor.</title>
        <authorList>
            <person name="Mardanov A.V."/>
            <person name="Beletsky A.V."/>
            <person name="Ravin N.V."/>
            <person name="Botchkova E.A."/>
            <person name="Litti Y.V."/>
            <person name="Nozhevnikova A.N."/>
        </authorList>
    </citation>
    <scope>NUCLEOTIDE SEQUENCE [LARGE SCALE GENOMIC DNA]</scope>
    <source>
        <strain evidence="1">J2</strain>
    </source>
</reference>
<evidence type="ECO:0000313" key="1">
    <source>
        <dbReference type="EMBL" id="TLD43497.1"/>
    </source>
</evidence>
<comment type="caution">
    <text evidence="1">The sequence shown here is derived from an EMBL/GenBank/DDBJ whole genome shotgun (WGS) entry which is preliminary data.</text>
</comment>